<protein>
    <recommendedName>
        <fullName evidence="6">Cytochrome c domain-containing protein</fullName>
    </recommendedName>
</protein>
<dbReference type="PROSITE" id="PS51257">
    <property type="entry name" value="PROKAR_LIPOPROTEIN"/>
    <property type="match status" value="1"/>
</dbReference>
<evidence type="ECO:0000256" key="1">
    <source>
        <dbReference type="ARBA" id="ARBA00022617"/>
    </source>
</evidence>
<keyword evidence="8" id="KW-1185">Reference proteome</keyword>
<organism evidence="7 8">
    <name type="scientific">Litorimonas cladophorae</name>
    <dbReference type="NCBI Taxonomy" id="1220491"/>
    <lineage>
        <taxon>Bacteria</taxon>
        <taxon>Pseudomonadati</taxon>
        <taxon>Pseudomonadota</taxon>
        <taxon>Alphaproteobacteria</taxon>
        <taxon>Maricaulales</taxon>
        <taxon>Robiginitomaculaceae</taxon>
    </lineage>
</organism>
<dbReference type="Gene3D" id="1.10.760.10">
    <property type="entry name" value="Cytochrome c-like domain"/>
    <property type="match status" value="1"/>
</dbReference>
<dbReference type="EMBL" id="BMYV01000002">
    <property type="protein sequence ID" value="GGX66861.1"/>
    <property type="molecule type" value="Genomic_DNA"/>
</dbReference>
<accession>A0A918KKI6</accession>
<comment type="caution">
    <text evidence="7">The sequence shown here is derived from an EMBL/GenBank/DDBJ whole genome shotgun (WGS) entry which is preliminary data.</text>
</comment>
<dbReference type="GO" id="GO:0020037">
    <property type="term" value="F:heme binding"/>
    <property type="evidence" value="ECO:0007669"/>
    <property type="project" value="InterPro"/>
</dbReference>
<reference evidence="7 8" key="1">
    <citation type="journal article" date="2014" name="Int. J. Syst. Evol. Microbiol.">
        <title>Complete genome sequence of Corynebacterium casei LMG S-19264T (=DSM 44701T), isolated from a smear-ripened cheese.</title>
        <authorList>
            <consortium name="US DOE Joint Genome Institute (JGI-PGF)"/>
            <person name="Walter F."/>
            <person name="Albersmeier A."/>
            <person name="Kalinowski J."/>
            <person name="Ruckert C."/>
        </authorList>
    </citation>
    <scope>NUCLEOTIDE SEQUENCE [LARGE SCALE GENOMIC DNA]</scope>
    <source>
        <strain evidence="7 8">KCTC 23968</strain>
    </source>
</reference>
<evidence type="ECO:0000313" key="7">
    <source>
        <dbReference type="EMBL" id="GGX66861.1"/>
    </source>
</evidence>
<feature type="domain" description="Cytochrome c" evidence="6">
    <location>
        <begin position="40"/>
        <end position="121"/>
    </location>
</feature>
<name>A0A918KKI6_9PROT</name>
<dbReference type="AlphaFoldDB" id="A0A918KKI6"/>
<dbReference type="InterPro" id="IPR036909">
    <property type="entry name" value="Cyt_c-like_dom_sf"/>
</dbReference>
<dbReference type="InterPro" id="IPR009056">
    <property type="entry name" value="Cyt_c-like_dom"/>
</dbReference>
<evidence type="ECO:0000256" key="5">
    <source>
        <dbReference type="SAM" id="SignalP"/>
    </source>
</evidence>
<sequence>MKILKSTTLVILSAALLGVSSLAACQQTQVRQADREIDSTYLELGQEIARTNCASCHSIDVSGASPRPDAQPLRTVFGRRSAESLADDFREHIHVGHADMPDYDFTVKETEGLLAYLASIQAE</sequence>
<keyword evidence="5" id="KW-0732">Signal</keyword>
<keyword evidence="2 4" id="KW-0479">Metal-binding</keyword>
<dbReference type="GO" id="GO:0046872">
    <property type="term" value="F:metal ion binding"/>
    <property type="evidence" value="ECO:0007669"/>
    <property type="project" value="UniProtKB-KW"/>
</dbReference>
<evidence type="ECO:0000259" key="6">
    <source>
        <dbReference type="PROSITE" id="PS51007"/>
    </source>
</evidence>
<gene>
    <name evidence="7" type="ORF">GCM10011309_15600</name>
</gene>
<feature type="signal peptide" evidence="5">
    <location>
        <begin position="1"/>
        <end position="23"/>
    </location>
</feature>
<evidence type="ECO:0000256" key="2">
    <source>
        <dbReference type="ARBA" id="ARBA00022723"/>
    </source>
</evidence>
<evidence type="ECO:0000256" key="4">
    <source>
        <dbReference type="PROSITE-ProRule" id="PRU00433"/>
    </source>
</evidence>
<proteinExistence type="predicted"/>
<dbReference type="GO" id="GO:0009055">
    <property type="term" value="F:electron transfer activity"/>
    <property type="evidence" value="ECO:0007669"/>
    <property type="project" value="InterPro"/>
</dbReference>
<evidence type="ECO:0000256" key="3">
    <source>
        <dbReference type="ARBA" id="ARBA00023004"/>
    </source>
</evidence>
<evidence type="ECO:0000313" key="8">
    <source>
        <dbReference type="Proteomes" id="UP000600865"/>
    </source>
</evidence>
<dbReference type="RefSeq" id="WP_189583960.1">
    <property type="nucleotide sequence ID" value="NZ_BMYV01000002.1"/>
</dbReference>
<keyword evidence="1 4" id="KW-0349">Heme</keyword>
<keyword evidence="3 4" id="KW-0408">Iron</keyword>
<dbReference type="Proteomes" id="UP000600865">
    <property type="component" value="Unassembled WGS sequence"/>
</dbReference>
<dbReference type="PROSITE" id="PS51007">
    <property type="entry name" value="CYTC"/>
    <property type="match status" value="1"/>
</dbReference>
<dbReference type="Pfam" id="PF00034">
    <property type="entry name" value="Cytochrom_C"/>
    <property type="match status" value="1"/>
</dbReference>
<dbReference type="SUPFAM" id="SSF46626">
    <property type="entry name" value="Cytochrome c"/>
    <property type="match status" value="1"/>
</dbReference>
<feature type="chain" id="PRO_5036897146" description="Cytochrome c domain-containing protein" evidence="5">
    <location>
        <begin position="24"/>
        <end position="123"/>
    </location>
</feature>